<name>A0A0F9X276_9ZZZZ</name>
<evidence type="ECO:0000313" key="1">
    <source>
        <dbReference type="EMBL" id="KKN85553.1"/>
    </source>
</evidence>
<protein>
    <submittedName>
        <fullName evidence="1">Uncharacterized protein</fullName>
    </submittedName>
</protein>
<sequence>MSSLNEEITVVGELSPDGQNLVISNSFRAKRLWKHLQGTQLEITFKKFYRKRSLAQNRYIWGVCVPDVIRFLVDTTGVEHSKEAVYSFLRTRVIGNEMWVETIDDQDIIFLSGKRFSQMNTKEFSDAVEKIVLYYAERGLKIRLPKPKTNNFITDYEQDAA</sequence>
<dbReference type="Gene3D" id="1.10.3790.10">
    <property type="entry name" value="NinB"/>
    <property type="match status" value="1"/>
</dbReference>
<proteinExistence type="predicted"/>
<accession>A0A0F9X276</accession>
<dbReference type="SUPFAM" id="SSF103370">
    <property type="entry name" value="NinB"/>
    <property type="match status" value="1"/>
</dbReference>
<comment type="caution">
    <text evidence="1">The sequence shown here is derived from an EMBL/GenBank/DDBJ whole genome shotgun (WGS) entry which is preliminary data.</text>
</comment>
<dbReference type="InterPro" id="IPR036619">
    <property type="entry name" value="NinB_sf"/>
</dbReference>
<organism evidence="1">
    <name type="scientific">marine sediment metagenome</name>
    <dbReference type="NCBI Taxonomy" id="412755"/>
    <lineage>
        <taxon>unclassified sequences</taxon>
        <taxon>metagenomes</taxon>
        <taxon>ecological metagenomes</taxon>
    </lineage>
</organism>
<dbReference type="EMBL" id="LAZR01000158">
    <property type="protein sequence ID" value="KKN85553.1"/>
    <property type="molecule type" value="Genomic_DNA"/>
</dbReference>
<gene>
    <name evidence="1" type="ORF">LCGC14_0278760</name>
</gene>
<reference evidence="1" key="1">
    <citation type="journal article" date="2015" name="Nature">
        <title>Complex archaea that bridge the gap between prokaryotes and eukaryotes.</title>
        <authorList>
            <person name="Spang A."/>
            <person name="Saw J.H."/>
            <person name="Jorgensen S.L."/>
            <person name="Zaremba-Niedzwiedzka K."/>
            <person name="Martijn J."/>
            <person name="Lind A.E."/>
            <person name="van Eijk R."/>
            <person name="Schleper C."/>
            <person name="Guy L."/>
            <person name="Ettema T.J."/>
        </authorList>
    </citation>
    <scope>NUCLEOTIDE SEQUENCE</scope>
</reference>
<dbReference type="AlphaFoldDB" id="A0A0F9X276"/>